<dbReference type="Proteomes" id="UP000796880">
    <property type="component" value="Unassembled WGS sequence"/>
</dbReference>
<keyword evidence="1" id="KW-0812">Transmembrane</keyword>
<keyword evidence="3" id="KW-1185">Reference proteome</keyword>
<evidence type="ECO:0000313" key="2">
    <source>
        <dbReference type="EMBL" id="KAF3440119.1"/>
    </source>
</evidence>
<sequence>MEEFRLSIIFVYFVDLVTGKIKSLKSGHTPPVKYFVRKDSFSIWGGSLGLMGICIISCTCRRKRGQFLRLFCSNQPALALSCFERHRKPPTAAY</sequence>
<organism evidence="2 3">
    <name type="scientific">Rhamnella rubrinervis</name>
    <dbReference type="NCBI Taxonomy" id="2594499"/>
    <lineage>
        <taxon>Eukaryota</taxon>
        <taxon>Viridiplantae</taxon>
        <taxon>Streptophyta</taxon>
        <taxon>Embryophyta</taxon>
        <taxon>Tracheophyta</taxon>
        <taxon>Spermatophyta</taxon>
        <taxon>Magnoliopsida</taxon>
        <taxon>eudicotyledons</taxon>
        <taxon>Gunneridae</taxon>
        <taxon>Pentapetalae</taxon>
        <taxon>rosids</taxon>
        <taxon>fabids</taxon>
        <taxon>Rosales</taxon>
        <taxon>Rhamnaceae</taxon>
        <taxon>rhamnoid group</taxon>
        <taxon>Rhamneae</taxon>
        <taxon>Rhamnella</taxon>
    </lineage>
</organism>
<dbReference type="EMBL" id="VOIH02000008">
    <property type="protein sequence ID" value="KAF3440119.1"/>
    <property type="molecule type" value="Genomic_DNA"/>
</dbReference>
<proteinExistence type="predicted"/>
<dbReference type="AlphaFoldDB" id="A0A8K0E676"/>
<name>A0A8K0E676_9ROSA</name>
<keyword evidence="1" id="KW-0472">Membrane</keyword>
<comment type="caution">
    <text evidence="2">The sequence shown here is derived from an EMBL/GenBank/DDBJ whole genome shotgun (WGS) entry which is preliminary data.</text>
</comment>
<evidence type="ECO:0000256" key="1">
    <source>
        <dbReference type="SAM" id="Phobius"/>
    </source>
</evidence>
<protein>
    <submittedName>
        <fullName evidence="2">Uncharacterized protein</fullName>
    </submittedName>
</protein>
<gene>
    <name evidence="2" type="ORF">FNV43_RR18397</name>
</gene>
<evidence type="ECO:0000313" key="3">
    <source>
        <dbReference type="Proteomes" id="UP000796880"/>
    </source>
</evidence>
<feature type="transmembrane region" description="Helical" evidence="1">
    <location>
        <begin position="43"/>
        <end position="60"/>
    </location>
</feature>
<reference evidence="2" key="1">
    <citation type="submission" date="2020-03" db="EMBL/GenBank/DDBJ databases">
        <title>A high-quality chromosome-level genome assembly of a woody plant with both climbing and erect habits, Rhamnella rubrinervis.</title>
        <authorList>
            <person name="Lu Z."/>
            <person name="Yang Y."/>
            <person name="Zhu X."/>
            <person name="Sun Y."/>
        </authorList>
    </citation>
    <scope>NUCLEOTIDE SEQUENCE</scope>
    <source>
        <strain evidence="2">BYM</strain>
        <tissue evidence="2">Leaf</tissue>
    </source>
</reference>
<accession>A0A8K0E676</accession>
<keyword evidence="1" id="KW-1133">Transmembrane helix</keyword>